<keyword evidence="2" id="KW-1185">Reference proteome</keyword>
<dbReference type="Proteomes" id="UP000184465">
    <property type="component" value="Unassembled WGS sequence"/>
</dbReference>
<reference evidence="2" key="1">
    <citation type="submission" date="2016-11" db="EMBL/GenBank/DDBJ databases">
        <authorList>
            <person name="Varghese N."/>
            <person name="Submissions S."/>
        </authorList>
    </citation>
    <scope>NUCLEOTIDE SEQUENCE [LARGE SCALE GENOMIC DNA]</scope>
    <source>
        <strain evidence="2">DSM 15212 / CIP 107654 / DViRD3</strain>
    </source>
</reference>
<dbReference type="OrthoDB" id="1953676at2"/>
<dbReference type="AlphaFoldDB" id="A0A1M6M0J0"/>
<protein>
    <recommendedName>
        <fullName evidence="3">Twitching motility protein PilT</fullName>
    </recommendedName>
</protein>
<organism evidence="1 2">
    <name type="scientific">Paramaledivibacter caminithermalis (strain DSM 15212 / CIP 107654 / DViRD3)</name>
    <name type="common">Clostridium caminithermale</name>
    <dbReference type="NCBI Taxonomy" id="1121301"/>
    <lineage>
        <taxon>Bacteria</taxon>
        <taxon>Bacillati</taxon>
        <taxon>Bacillota</taxon>
        <taxon>Clostridia</taxon>
        <taxon>Peptostreptococcales</taxon>
        <taxon>Caminicellaceae</taxon>
        <taxon>Paramaledivibacter</taxon>
    </lineage>
</organism>
<proteinExistence type="predicted"/>
<accession>A0A1M6M0J0</accession>
<evidence type="ECO:0000313" key="1">
    <source>
        <dbReference type="EMBL" id="SHJ76850.1"/>
    </source>
</evidence>
<gene>
    <name evidence="1" type="ORF">SAMN02745912_01007</name>
</gene>
<dbReference type="STRING" id="1121301.SAMN02745912_01007"/>
<dbReference type="RefSeq" id="WP_073147592.1">
    <property type="nucleotide sequence ID" value="NZ_FRAG01000008.1"/>
</dbReference>
<evidence type="ECO:0008006" key="3">
    <source>
        <dbReference type="Google" id="ProtNLM"/>
    </source>
</evidence>
<evidence type="ECO:0000313" key="2">
    <source>
        <dbReference type="Proteomes" id="UP000184465"/>
    </source>
</evidence>
<name>A0A1M6M0J0_PARC5</name>
<sequence>MISILASSKGTGKTKKIISLANEEVKKAKGNVIFVDDDKRHMYDLKHDLRFISMDEYPTSNVDEFFGFLCGIISNDYDIDKIYIDGLLKVMDSNCNEIPKLVSKLEKLSDKYEIDFFMTISCRKDQLSEDLHKYLV</sequence>
<dbReference type="EMBL" id="FRAG01000008">
    <property type="protein sequence ID" value="SHJ76850.1"/>
    <property type="molecule type" value="Genomic_DNA"/>
</dbReference>